<dbReference type="InterPro" id="IPR036412">
    <property type="entry name" value="HAD-like_sf"/>
</dbReference>
<evidence type="ECO:0008006" key="3">
    <source>
        <dbReference type="Google" id="ProtNLM"/>
    </source>
</evidence>
<evidence type="ECO:0000313" key="2">
    <source>
        <dbReference type="Proteomes" id="UP000183900"/>
    </source>
</evidence>
<reference evidence="2" key="1">
    <citation type="submission" date="2015-08" db="EMBL/GenBank/DDBJ databases">
        <authorList>
            <person name="Varghese N."/>
        </authorList>
    </citation>
    <scope>NUCLEOTIDE SEQUENCE [LARGE SCALE GENOMIC DNA]</scope>
    <source>
        <strain evidence="2">DSM 23407</strain>
    </source>
</reference>
<dbReference type="Proteomes" id="UP000183900">
    <property type="component" value="Unassembled WGS sequence"/>
</dbReference>
<evidence type="ECO:0000313" key="1">
    <source>
        <dbReference type="EMBL" id="CUA98274.1"/>
    </source>
</evidence>
<name>A0A0K6I542_9HYPH</name>
<dbReference type="SUPFAM" id="SSF56784">
    <property type="entry name" value="HAD-like"/>
    <property type="match status" value="1"/>
</dbReference>
<proteinExistence type="predicted"/>
<protein>
    <recommendedName>
        <fullName evidence="3">FMN phosphatase YigB, HAD superfamily</fullName>
    </recommendedName>
</protein>
<dbReference type="AlphaFoldDB" id="A0A0K6I542"/>
<keyword evidence="2" id="KW-1185">Reference proteome</keyword>
<sequence length="223" mass="24081">MSTLAAPGRGVLDQIALLPRSTRPLIICDVDEVVLHMILHLEEFLAARGLVFIAYSYRLTGNIAEEASGRLLGADEVHRLVQGFFEDISDRQTIVDGAVPALTRLSETFEIVFLTNLPGVANKPLREKLLAAHGLTFPVVTNSGPKGGAVAALSAGRGQPVVFIDDSPQNLQSVAQALPSARLIQFVADPRFRQALDPLPGLDLVSGDWLETEAHIRTMITSR</sequence>
<dbReference type="RefSeq" id="WP_055456349.1">
    <property type="nucleotide sequence ID" value="NZ_CYHE01000009.1"/>
</dbReference>
<organism evidence="1 2">
    <name type="scientific">Pannonibacter indicus</name>
    <dbReference type="NCBI Taxonomy" id="466044"/>
    <lineage>
        <taxon>Bacteria</taxon>
        <taxon>Pseudomonadati</taxon>
        <taxon>Pseudomonadota</taxon>
        <taxon>Alphaproteobacteria</taxon>
        <taxon>Hyphomicrobiales</taxon>
        <taxon>Stappiaceae</taxon>
        <taxon>Pannonibacter</taxon>
    </lineage>
</organism>
<accession>A0A0K6I542</accession>
<dbReference type="EMBL" id="CYHE01000009">
    <property type="protein sequence ID" value="CUA98274.1"/>
    <property type="molecule type" value="Genomic_DNA"/>
</dbReference>
<gene>
    <name evidence="1" type="ORF">Ga0061067_10983</name>
</gene>